<dbReference type="InterPro" id="IPR001455">
    <property type="entry name" value="TusA-like"/>
</dbReference>
<organism evidence="3 4">
    <name type="scientific">Desulfobulbus oralis</name>
    <dbReference type="NCBI Taxonomy" id="1986146"/>
    <lineage>
        <taxon>Bacteria</taxon>
        <taxon>Pseudomonadati</taxon>
        <taxon>Thermodesulfobacteriota</taxon>
        <taxon>Desulfobulbia</taxon>
        <taxon>Desulfobulbales</taxon>
        <taxon>Desulfobulbaceae</taxon>
        <taxon>Desulfobulbus</taxon>
    </lineage>
</organism>
<dbReference type="EMBL" id="CP021255">
    <property type="protein sequence ID" value="AVD70590.1"/>
    <property type="molecule type" value="Genomic_DNA"/>
</dbReference>
<feature type="domain" description="UPF0033" evidence="2">
    <location>
        <begin position="14"/>
        <end position="82"/>
    </location>
</feature>
<dbReference type="OrthoDB" id="5325383at2"/>
<comment type="similarity">
    <text evidence="1">Belongs to the sulfur carrier protein TusA family.</text>
</comment>
<name>A0A2L1GLN1_9BACT</name>
<keyword evidence="4" id="KW-1185">Reference proteome</keyword>
<dbReference type="SUPFAM" id="SSF64307">
    <property type="entry name" value="SirA-like"/>
    <property type="match status" value="1"/>
</dbReference>
<gene>
    <name evidence="3" type="ORF">CAY53_03070</name>
</gene>
<dbReference type="KEGG" id="deo:CAY53_03070"/>
<protein>
    <submittedName>
        <fullName evidence="3">Preprotein translocase subunit TatC</fullName>
    </submittedName>
</protein>
<evidence type="ECO:0000313" key="4">
    <source>
        <dbReference type="Proteomes" id="UP000239867"/>
    </source>
</evidence>
<dbReference type="PANTHER" id="PTHR33279">
    <property type="entry name" value="SULFUR CARRIER PROTEIN YEDF-RELATED"/>
    <property type="match status" value="1"/>
</dbReference>
<dbReference type="CDD" id="cd00291">
    <property type="entry name" value="SirA_YedF_YeeD"/>
    <property type="match status" value="1"/>
</dbReference>
<evidence type="ECO:0000256" key="1">
    <source>
        <dbReference type="ARBA" id="ARBA00008984"/>
    </source>
</evidence>
<evidence type="ECO:0000259" key="2">
    <source>
        <dbReference type="Pfam" id="PF01206"/>
    </source>
</evidence>
<reference evidence="3 4" key="1">
    <citation type="journal article" date="2018" name="MBio">
        <title>Insights into the evolution of host association through the isolation and characterization of a novel human periodontal pathobiont, Desulfobulbus oralis.</title>
        <authorList>
            <person name="Cross K.L."/>
            <person name="Chirania P."/>
            <person name="Xiong W."/>
            <person name="Beall C.J."/>
            <person name="Elkins J.G."/>
            <person name="Giannone R.J."/>
            <person name="Griffen A.L."/>
            <person name="Guss A.M."/>
            <person name="Hettich R.L."/>
            <person name="Joshi S.S."/>
            <person name="Mokrzan E.M."/>
            <person name="Martin R.K."/>
            <person name="Zhulin I.B."/>
            <person name="Leys E.J."/>
            <person name="Podar M."/>
        </authorList>
    </citation>
    <scope>NUCLEOTIDE SEQUENCE [LARGE SCALE GENOMIC DNA]</scope>
    <source>
        <strain evidence="3 4">ORNL</strain>
    </source>
</reference>
<dbReference type="RefSeq" id="WP_017866082.1">
    <property type="nucleotide sequence ID" value="NZ_CP021255.1"/>
</dbReference>
<sequence length="83" mass="9451">MIKQVSGEISADAVLDARDLSCPMPLLRVKQEIERIKSGQILLVQSTDPGSRNDIPDWCARIGHEYLGERQEINYTTYYIRKG</sequence>
<dbReference type="Pfam" id="PF01206">
    <property type="entry name" value="TusA"/>
    <property type="match status" value="1"/>
</dbReference>
<evidence type="ECO:0000313" key="3">
    <source>
        <dbReference type="EMBL" id="AVD70590.1"/>
    </source>
</evidence>
<dbReference type="Proteomes" id="UP000239867">
    <property type="component" value="Chromosome"/>
</dbReference>
<accession>A0A2L1GLN1</accession>
<dbReference type="Gene3D" id="3.30.110.40">
    <property type="entry name" value="TusA-like domain"/>
    <property type="match status" value="1"/>
</dbReference>
<dbReference type="InterPro" id="IPR036868">
    <property type="entry name" value="TusA-like_sf"/>
</dbReference>
<dbReference type="PANTHER" id="PTHR33279:SF2">
    <property type="entry name" value="SULFUR CARRIER PROTEIN TUSA"/>
    <property type="match status" value="1"/>
</dbReference>
<dbReference type="AlphaFoldDB" id="A0A2L1GLN1"/>
<proteinExistence type="inferred from homology"/>